<keyword evidence="6" id="KW-1185">Reference proteome</keyword>
<keyword evidence="3" id="KW-0560">Oxidoreductase</keyword>
<dbReference type="EMBL" id="JABRWJ010000007">
    <property type="protein sequence ID" value="NRF70068.1"/>
    <property type="molecule type" value="Genomic_DNA"/>
</dbReference>
<keyword evidence="2" id="KW-0223">Dioxygenase</keyword>
<dbReference type="PANTHER" id="PTHR46332">
    <property type="entry name" value="ASPARTATE BETA-HYDROXYLASE DOMAIN-CONTAINING PROTEIN 2"/>
    <property type="match status" value="1"/>
</dbReference>
<dbReference type="SUPFAM" id="SSF51197">
    <property type="entry name" value="Clavaminate synthase-like"/>
    <property type="match status" value="1"/>
</dbReference>
<gene>
    <name evidence="5" type="ORF">HLB44_23975</name>
</gene>
<evidence type="ECO:0000313" key="5">
    <source>
        <dbReference type="EMBL" id="NRF70068.1"/>
    </source>
</evidence>
<dbReference type="Proteomes" id="UP000737171">
    <property type="component" value="Unassembled WGS sequence"/>
</dbReference>
<dbReference type="InterPro" id="IPR051821">
    <property type="entry name" value="Asp/Asn_beta-hydroxylase"/>
</dbReference>
<evidence type="ECO:0000256" key="2">
    <source>
        <dbReference type="ARBA" id="ARBA00022964"/>
    </source>
</evidence>
<dbReference type="InterPro" id="IPR011990">
    <property type="entry name" value="TPR-like_helical_dom_sf"/>
</dbReference>
<proteinExistence type="inferred from homology"/>
<organism evidence="5 6">
    <name type="scientific">Pseudaquabacterium terrae</name>
    <dbReference type="NCBI Taxonomy" id="2732868"/>
    <lineage>
        <taxon>Bacteria</taxon>
        <taxon>Pseudomonadati</taxon>
        <taxon>Pseudomonadota</taxon>
        <taxon>Betaproteobacteria</taxon>
        <taxon>Burkholderiales</taxon>
        <taxon>Sphaerotilaceae</taxon>
        <taxon>Pseudaquabacterium</taxon>
    </lineage>
</organism>
<dbReference type="RefSeq" id="WP_173128209.1">
    <property type="nucleotide sequence ID" value="NZ_JABRWJ010000007.1"/>
</dbReference>
<dbReference type="PANTHER" id="PTHR46332:SF5">
    <property type="entry name" value="ASPARTATE BETA-HYDROXYLASE DOMAIN CONTAINING 2"/>
    <property type="match status" value="1"/>
</dbReference>
<feature type="domain" description="Aspartyl/asparaginy/proline hydroxylase" evidence="4">
    <location>
        <begin position="238"/>
        <end position="401"/>
    </location>
</feature>
<reference evidence="5 6" key="1">
    <citation type="submission" date="2020-05" db="EMBL/GenBank/DDBJ databases">
        <title>Aquincola sp. isolate from soil.</title>
        <authorList>
            <person name="Han J."/>
            <person name="Kim D.-U."/>
        </authorList>
    </citation>
    <scope>NUCLEOTIDE SEQUENCE [LARGE SCALE GENOMIC DNA]</scope>
    <source>
        <strain evidence="5 6">S2</strain>
    </source>
</reference>
<dbReference type="SMART" id="SM00028">
    <property type="entry name" value="TPR"/>
    <property type="match status" value="4"/>
</dbReference>
<sequence length="430" mass="48392">MTSLSHAQALAEYERQAIEAMNGGRPREALLAWQRVLELRPDHAAALTQVGQEAFKGGDFAAARVAFQRAAQADGRDARQWVNLALACQRLGDDAAEEEALFRAAAADPSDLLALFLRGNLYERQGKTHRAAGAYGAAAAVAPAMDRLLPELRPAVSHAIEYRDRYQNDLAAAVDGFLEPHLRELDGASLARFKLSLDILLGRKRRFDSQPMRYFVPGLPAIEFFDREHFPWIEELEAETDAIRDEFLAVLRADQGFEPYIRYGQDEPVAQWAELNHSPRWSAFHLWKDGQPVSGNVERCPRTVAAWRKIPSPDQPGRTPVAMYSLLKPRTHIPPHVGASNARLVCHLPLIVPAGCRFRVGNTVREWAPGRVWVFDDTIEHEAWNDSDELRVVLIFDTWHPMIAEPERRMITAMNEALNHFGSINDVYDV</sequence>
<dbReference type="Pfam" id="PF05118">
    <property type="entry name" value="Asp_Arg_Hydrox"/>
    <property type="match status" value="1"/>
</dbReference>
<dbReference type="SUPFAM" id="SSF48452">
    <property type="entry name" value="TPR-like"/>
    <property type="match status" value="1"/>
</dbReference>
<dbReference type="Pfam" id="PF13432">
    <property type="entry name" value="TPR_16"/>
    <property type="match status" value="2"/>
</dbReference>
<comment type="caution">
    <text evidence="5">The sequence shown here is derived from an EMBL/GenBank/DDBJ whole genome shotgun (WGS) entry which is preliminary data.</text>
</comment>
<protein>
    <submittedName>
        <fullName evidence="5">Aspartyl/asparaginyl beta-hydroxylase domain-containing protein</fullName>
    </submittedName>
</protein>
<comment type="similarity">
    <text evidence="1">Belongs to the aspartyl/asparaginyl beta-hydroxylase family.</text>
</comment>
<evidence type="ECO:0000256" key="1">
    <source>
        <dbReference type="ARBA" id="ARBA00007730"/>
    </source>
</evidence>
<name>A0ABX2EN75_9BURK</name>
<evidence type="ECO:0000256" key="3">
    <source>
        <dbReference type="ARBA" id="ARBA00023002"/>
    </source>
</evidence>
<dbReference type="InterPro" id="IPR007803">
    <property type="entry name" value="Asp/Arg/Pro-Hydrxlase"/>
</dbReference>
<evidence type="ECO:0000313" key="6">
    <source>
        <dbReference type="Proteomes" id="UP000737171"/>
    </source>
</evidence>
<evidence type="ECO:0000259" key="4">
    <source>
        <dbReference type="Pfam" id="PF05118"/>
    </source>
</evidence>
<dbReference type="InterPro" id="IPR019734">
    <property type="entry name" value="TPR_rpt"/>
</dbReference>
<dbReference type="Gene3D" id="2.60.120.330">
    <property type="entry name" value="B-lactam Antibiotic, Isopenicillin N Synthase, Chain"/>
    <property type="match status" value="1"/>
</dbReference>
<dbReference type="InterPro" id="IPR027443">
    <property type="entry name" value="IPNS-like_sf"/>
</dbReference>
<accession>A0ABX2EN75</accession>
<dbReference type="Gene3D" id="1.25.40.10">
    <property type="entry name" value="Tetratricopeptide repeat domain"/>
    <property type="match status" value="1"/>
</dbReference>